<keyword evidence="2" id="KW-1185">Reference proteome</keyword>
<dbReference type="AlphaFoldDB" id="A0A0E0BJ75"/>
<reference evidence="1" key="1">
    <citation type="submission" date="2015-04" db="UniProtKB">
        <authorList>
            <consortium name="EnsemblPlants"/>
        </authorList>
    </citation>
    <scope>IDENTIFICATION</scope>
</reference>
<proteinExistence type="predicted"/>
<protein>
    <submittedName>
        <fullName evidence="1">Uncharacterized protein</fullName>
    </submittedName>
</protein>
<name>A0A0E0BJ75_9ORYZ</name>
<accession>A0A0E0BJ75</accession>
<dbReference type="Proteomes" id="UP000026961">
    <property type="component" value="Chromosome 11"/>
</dbReference>
<dbReference type="EnsemblPlants" id="OGLUM11G13510.1">
    <property type="protein sequence ID" value="OGLUM11G13510.1"/>
    <property type="gene ID" value="OGLUM11G13510"/>
</dbReference>
<reference evidence="1" key="2">
    <citation type="submission" date="2018-05" db="EMBL/GenBank/DDBJ databases">
        <title>OgluRS3 (Oryza glumaepatula Reference Sequence Version 3).</title>
        <authorList>
            <person name="Zhang J."/>
            <person name="Kudrna D."/>
            <person name="Lee S."/>
            <person name="Talag J."/>
            <person name="Welchert J."/>
            <person name="Wing R.A."/>
        </authorList>
    </citation>
    <scope>NUCLEOTIDE SEQUENCE [LARGE SCALE GENOMIC DNA]</scope>
</reference>
<evidence type="ECO:0000313" key="1">
    <source>
        <dbReference type="EnsemblPlants" id="OGLUM11G13510.1"/>
    </source>
</evidence>
<sequence length="67" mass="7529">MDCVCTRLVNSHMMLEDLHIESDTINSICLDPLKLPSLKNLDVRCPNLKSCNAFSGLTFLKMSNSTR</sequence>
<dbReference type="HOGENOM" id="CLU_2816555_0_0_1"/>
<dbReference type="Gramene" id="OGLUM11G13510.1">
    <property type="protein sequence ID" value="OGLUM11G13510.1"/>
    <property type="gene ID" value="OGLUM11G13510"/>
</dbReference>
<organism evidence="1">
    <name type="scientific">Oryza glumipatula</name>
    <dbReference type="NCBI Taxonomy" id="40148"/>
    <lineage>
        <taxon>Eukaryota</taxon>
        <taxon>Viridiplantae</taxon>
        <taxon>Streptophyta</taxon>
        <taxon>Embryophyta</taxon>
        <taxon>Tracheophyta</taxon>
        <taxon>Spermatophyta</taxon>
        <taxon>Magnoliopsida</taxon>
        <taxon>Liliopsida</taxon>
        <taxon>Poales</taxon>
        <taxon>Poaceae</taxon>
        <taxon>BOP clade</taxon>
        <taxon>Oryzoideae</taxon>
        <taxon>Oryzeae</taxon>
        <taxon>Oryzinae</taxon>
        <taxon>Oryza</taxon>
    </lineage>
</organism>
<evidence type="ECO:0000313" key="2">
    <source>
        <dbReference type="Proteomes" id="UP000026961"/>
    </source>
</evidence>